<keyword evidence="2" id="KW-1185">Reference proteome</keyword>
<dbReference type="AlphaFoldDB" id="A0A5M9J562"/>
<sequence>MNKQQQHARKLLLSFNCYSILQGQPGTGKTKTVGGQGLGLALFGIKSVTNSPSNAVAREIWIKLLELLYISPKEFPQAKEWFIIVYLSTSGTTVFDMTAVDIDGDIIADNLSRVTGEAAFRAEPDALVPMILGASEI</sequence>
<dbReference type="Gene3D" id="3.40.50.300">
    <property type="entry name" value="P-loop containing nucleotide triphosphate hydrolases"/>
    <property type="match status" value="1"/>
</dbReference>
<evidence type="ECO:0000313" key="1">
    <source>
        <dbReference type="EMBL" id="KAA8564131.1"/>
    </source>
</evidence>
<dbReference type="Proteomes" id="UP000322873">
    <property type="component" value="Unassembled WGS sequence"/>
</dbReference>
<accession>A0A5M9J562</accession>
<dbReference type="EMBL" id="VICG01000016">
    <property type="protein sequence ID" value="KAA8564131.1"/>
    <property type="molecule type" value="Genomic_DNA"/>
</dbReference>
<proteinExistence type="predicted"/>
<dbReference type="InterPro" id="IPR027417">
    <property type="entry name" value="P-loop_NTPase"/>
</dbReference>
<protein>
    <recommendedName>
        <fullName evidence="3">DNA2/NAM7 helicase helicase domain-containing protein</fullName>
    </recommendedName>
</protein>
<organism evidence="1 2">
    <name type="scientific">Monilinia fructicola</name>
    <name type="common">Brown rot fungus</name>
    <name type="synonym">Ciboria fructicola</name>
    <dbReference type="NCBI Taxonomy" id="38448"/>
    <lineage>
        <taxon>Eukaryota</taxon>
        <taxon>Fungi</taxon>
        <taxon>Dikarya</taxon>
        <taxon>Ascomycota</taxon>
        <taxon>Pezizomycotina</taxon>
        <taxon>Leotiomycetes</taxon>
        <taxon>Helotiales</taxon>
        <taxon>Sclerotiniaceae</taxon>
        <taxon>Monilinia</taxon>
    </lineage>
</organism>
<evidence type="ECO:0000313" key="2">
    <source>
        <dbReference type="Proteomes" id="UP000322873"/>
    </source>
</evidence>
<dbReference type="SUPFAM" id="SSF52540">
    <property type="entry name" value="P-loop containing nucleoside triphosphate hydrolases"/>
    <property type="match status" value="1"/>
</dbReference>
<name>A0A5M9J562_MONFR</name>
<comment type="caution">
    <text evidence="1">The sequence shown here is derived from an EMBL/GenBank/DDBJ whole genome shotgun (WGS) entry which is preliminary data.</text>
</comment>
<gene>
    <name evidence="1" type="ORF">EYC84_012109</name>
</gene>
<evidence type="ECO:0008006" key="3">
    <source>
        <dbReference type="Google" id="ProtNLM"/>
    </source>
</evidence>
<reference evidence="1 2" key="1">
    <citation type="submission" date="2019-06" db="EMBL/GenBank/DDBJ databases">
        <title>Genome Sequence of the Brown Rot Fungal Pathogen Monilinia fructicola.</title>
        <authorList>
            <person name="De Miccolis Angelini R.M."/>
            <person name="Landi L."/>
            <person name="Abate D."/>
            <person name="Pollastro S."/>
            <person name="Romanazzi G."/>
            <person name="Faretra F."/>
        </authorList>
    </citation>
    <scope>NUCLEOTIDE SEQUENCE [LARGE SCALE GENOMIC DNA]</scope>
    <source>
        <strain evidence="1 2">Mfrc123</strain>
    </source>
</reference>